<evidence type="ECO:0000313" key="1">
    <source>
        <dbReference type="EMBL" id="CCI45450.1"/>
    </source>
</evidence>
<comment type="caution">
    <text evidence="1">The sequence shown here is derived from an EMBL/GenBank/DDBJ whole genome shotgun (WGS) entry which is preliminary data.</text>
</comment>
<reference evidence="1 2" key="1">
    <citation type="submission" date="2012-05" db="EMBL/GenBank/DDBJ databases">
        <title>Recombination and specialization in a pathogen metapopulation.</title>
        <authorList>
            <person name="Gardiner A."/>
            <person name="Kemen E."/>
            <person name="Schultz-Larsen T."/>
            <person name="MacLean D."/>
            <person name="Van Oosterhout C."/>
            <person name="Jones J.D.G."/>
        </authorList>
    </citation>
    <scope>NUCLEOTIDE SEQUENCE [LARGE SCALE GENOMIC DNA]</scope>
    <source>
        <strain evidence="1 2">Ac Nc2</strain>
    </source>
</reference>
<keyword evidence="2" id="KW-1185">Reference proteome</keyword>
<gene>
    <name evidence="1" type="ORF">BN9_063470</name>
</gene>
<organism evidence="1 2">
    <name type="scientific">Albugo candida</name>
    <dbReference type="NCBI Taxonomy" id="65357"/>
    <lineage>
        <taxon>Eukaryota</taxon>
        <taxon>Sar</taxon>
        <taxon>Stramenopiles</taxon>
        <taxon>Oomycota</taxon>
        <taxon>Peronosporomycetes</taxon>
        <taxon>Albuginales</taxon>
        <taxon>Albuginaceae</taxon>
        <taxon>Albugo</taxon>
    </lineage>
</organism>
<evidence type="ECO:0000313" key="2">
    <source>
        <dbReference type="Proteomes" id="UP000053237"/>
    </source>
</evidence>
<proteinExistence type="predicted"/>
<dbReference type="AlphaFoldDB" id="A0A024GGK1"/>
<dbReference type="InParanoid" id="A0A024GGK1"/>
<dbReference type="EMBL" id="CAIX01000098">
    <property type="protein sequence ID" value="CCI45450.1"/>
    <property type="molecule type" value="Genomic_DNA"/>
</dbReference>
<sequence length="383" mass="43784">MPVNIGSNSATIDIYTKTTFIQESINAILPGYCVVESFSQLNSDHPDAFDDPLDFAIFSSTAQRKALAKYNVALVKEYTIIWHYREFKYTVELLKRAMGEGEHLGPEFDLEIDQQLQSKYASSLLETLKDHNELNVEVEVKIDKMTKCLDVLRSCSANPMILSNQGIRKFRLKRFTLNATQKTLLRSKCGVIPACENDATEPPQILYQTNRRSINMAVVTFLPDQRIKCLQCCQKQGYKLSIMKTLFGIFRATTQIQNEYEAIVWARFACMHKENSCTSIMLRPESILPQLQGQSARQRNHASLSEDELAIYQVEVAEIGAVEYPDDDPNYIKCLFRELEIFHADKSDKILWTTTLIRVFASKADEILRLWRSNCAETESEGT</sequence>
<accession>A0A024GGK1</accession>
<name>A0A024GGK1_9STRA</name>
<protein>
    <submittedName>
        <fullName evidence="1">Uncharacterized protein</fullName>
    </submittedName>
</protein>
<dbReference type="Proteomes" id="UP000053237">
    <property type="component" value="Unassembled WGS sequence"/>
</dbReference>